<organism evidence="9 10">
    <name type="scientific">Eubacterium ramulus</name>
    <dbReference type="NCBI Taxonomy" id="39490"/>
    <lineage>
        <taxon>Bacteria</taxon>
        <taxon>Bacillati</taxon>
        <taxon>Bacillota</taxon>
        <taxon>Clostridia</taxon>
        <taxon>Eubacteriales</taxon>
        <taxon>Eubacteriaceae</taxon>
        <taxon>Eubacterium</taxon>
    </lineage>
</organism>
<keyword evidence="5 6" id="KW-0961">Cell wall biogenesis/degradation</keyword>
<keyword evidence="3 6" id="KW-0133">Cell shape</keyword>
<dbReference type="EMBL" id="CYYA01000005">
    <property type="protein sequence ID" value="CUM90344.1"/>
    <property type="molecule type" value="Genomic_DNA"/>
</dbReference>
<dbReference type="GO" id="GO:0008360">
    <property type="term" value="P:regulation of cell shape"/>
    <property type="evidence" value="ECO:0007669"/>
    <property type="project" value="UniProtKB-UniRule"/>
</dbReference>
<dbReference type="InterPro" id="IPR038054">
    <property type="entry name" value="LD_TPept-like_central_sf"/>
</dbReference>
<dbReference type="GO" id="GO:0071555">
    <property type="term" value="P:cell wall organization"/>
    <property type="evidence" value="ECO:0007669"/>
    <property type="project" value="UniProtKB-UniRule"/>
</dbReference>
<dbReference type="RefSeq" id="WP_055289727.1">
    <property type="nucleotide sequence ID" value="NZ_CAXUGT010000002.1"/>
</dbReference>
<comment type="pathway">
    <text evidence="1 6">Cell wall biogenesis; peptidoglycan biosynthesis.</text>
</comment>
<keyword evidence="7" id="KW-1133">Transmembrane helix</keyword>
<dbReference type="OrthoDB" id="3176960at2"/>
<dbReference type="GO" id="GO:0018104">
    <property type="term" value="P:peptidoglycan-protein cross-linking"/>
    <property type="evidence" value="ECO:0007669"/>
    <property type="project" value="TreeGrafter"/>
</dbReference>
<name>A0A173SIA2_EUBRA</name>
<dbReference type="GO" id="GO:0071972">
    <property type="term" value="F:peptidoglycan L,D-transpeptidase activity"/>
    <property type="evidence" value="ECO:0007669"/>
    <property type="project" value="TreeGrafter"/>
</dbReference>
<keyword evidence="7" id="KW-0472">Membrane</keyword>
<evidence type="ECO:0000256" key="3">
    <source>
        <dbReference type="ARBA" id="ARBA00022960"/>
    </source>
</evidence>
<dbReference type="GO" id="GO:0016740">
    <property type="term" value="F:transferase activity"/>
    <property type="evidence" value="ECO:0007669"/>
    <property type="project" value="UniProtKB-KW"/>
</dbReference>
<keyword evidence="2" id="KW-0808">Transferase</keyword>
<feature type="active site" description="Proton donor/acceptor" evidence="6">
    <location>
        <position position="452"/>
    </location>
</feature>
<evidence type="ECO:0000313" key="10">
    <source>
        <dbReference type="Proteomes" id="UP000095492"/>
    </source>
</evidence>
<dbReference type="PANTHER" id="PTHR30582:SF33">
    <property type="entry name" value="EXPORTED PROTEIN"/>
    <property type="match status" value="1"/>
</dbReference>
<dbReference type="Gene3D" id="2.40.440.10">
    <property type="entry name" value="L,D-transpeptidase catalytic domain-like"/>
    <property type="match status" value="1"/>
</dbReference>
<dbReference type="SUPFAM" id="SSF141523">
    <property type="entry name" value="L,D-transpeptidase catalytic domain-like"/>
    <property type="match status" value="1"/>
</dbReference>
<sequence length="497" mass="56304">MKNKNALKYEMTDWKQLQIRKQNTKEVISVQKTKLRQELKRQRIGQKRFRKIVYVVIAVLAVLYITGTIYYSRHFYAGGTAFGISLRNESIDSIKEKIAEKMNAYHLTITTRDGDETIDASSIDLKYDDQGELEALFEKQKAFLWFLMGATAKEDIPLGITMDEQKLDDTIAALSCIQEETMSAPTDAHLEYKDGKFQIAEEQLGNQLDIQKADRAIDTAIKEGLEQVSLEEQDCYIAPKVYKEDEKLKKECEDANKMLVAKITYDFGDRKEVVDSDEIADWITFGDDYTFDLDEEKITEYVHQLGLKYDTFGLSRKFTTHDGQTITLKGGDYGWCINKKKTVAQLKELVLAGETTTVEPVYLYTGVCRDTNDLGSTYIEVSIAAQTMWLYKDGQCIVSTPVVTGNVSAGHSTPSGSVWAIDARMRDYTLTGQDYNSEVSFWLPFNGDVGIHDASWRSEFGGSIYKTRGSHGCVNTPYSAMKTIYENVKIGYPVVVY</sequence>
<dbReference type="Gene3D" id="3.10.20.800">
    <property type="match status" value="1"/>
</dbReference>
<dbReference type="InterPro" id="IPR038063">
    <property type="entry name" value="Transpep_catalytic_dom"/>
</dbReference>
<evidence type="ECO:0000259" key="8">
    <source>
        <dbReference type="PROSITE" id="PS52029"/>
    </source>
</evidence>
<dbReference type="PROSITE" id="PS52029">
    <property type="entry name" value="LD_TPASE"/>
    <property type="match status" value="1"/>
</dbReference>
<dbReference type="Proteomes" id="UP000095492">
    <property type="component" value="Unassembled WGS sequence"/>
</dbReference>
<evidence type="ECO:0000256" key="4">
    <source>
        <dbReference type="ARBA" id="ARBA00022984"/>
    </source>
</evidence>
<reference evidence="9 10" key="1">
    <citation type="submission" date="2015-09" db="EMBL/GenBank/DDBJ databases">
        <authorList>
            <consortium name="Pathogen Informatics"/>
        </authorList>
    </citation>
    <scope>NUCLEOTIDE SEQUENCE [LARGE SCALE GENOMIC DNA]</scope>
    <source>
        <strain evidence="9 10">2789STDY5608891</strain>
    </source>
</reference>
<dbReference type="InterPro" id="IPR050979">
    <property type="entry name" value="LD-transpeptidase"/>
</dbReference>
<feature type="transmembrane region" description="Helical" evidence="7">
    <location>
        <begin position="52"/>
        <end position="71"/>
    </location>
</feature>
<evidence type="ECO:0000256" key="6">
    <source>
        <dbReference type="PROSITE-ProRule" id="PRU01373"/>
    </source>
</evidence>
<dbReference type="GeneID" id="97390332"/>
<dbReference type="AlphaFoldDB" id="A0A173SIA2"/>
<gene>
    <name evidence="9" type="ORF">ERS852448_01002</name>
</gene>
<evidence type="ECO:0000256" key="5">
    <source>
        <dbReference type="ARBA" id="ARBA00023316"/>
    </source>
</evidence>
<dbReference type="GO" id="GO:0005576">
    <property type="term" value="C:extracellular region"/>
    <property type="evidence" value="ECO:0007669"/>
    <property type="project" value="TreeGrafter"/>
</dbReference>
<dbReference type="PANTHER" id="PTHR30582">
    <property type="entry name" value="L,D-TRANSPEPTIDASE"/>
    <property type="match status" value="1"/>
</dbReference>
<keyword evidence="7" id="KW-0812">Transmembrane</keyword>
<dbReference type="SUPFAM" id="SSF143985">
    <property type="entry name" value="L,D-transpeptidase pre-catalytic domain-like"/>
    <property type="match status" value="1"/>
</dbReference>
<evidence type="ECO:0000256" key="1">
    <source>
        <dbReference type="ARBA" id="ARBA00004752"/>
    </source>
</evidence>
<dbReference type="Pfam" id="PF12229">
    <property type="entry name" value="PG_binding_4"/>
    <property type="match status" value="2"/>
</dbReference>
<proteinExistence type="predicted"/>
<dbReference type="Pfam" id="PF03734">
    <property type="entry name" value="YkuD"/>
    <property type="match status" value="1"/>
</dbReference>
<protein>
    <submittedName>
        <fullName evidence="9">Uncharacterized vancomycin resistance protein</fullName>
    </submittedName>
</protein>
<dbReference type="InterPro" id="IPR022029">
    <property type="entry name" value="YoaR-like_PG-bd"/>
</dbReference>
<dbReference type="InterPro" id="IPR005490">
    <property type="entry name" value="LD_TPept_cat_dom"/>
</dbReference>
<evidence type="ECO:0000256" key="7">
    <source>
        <dbReference type="SAM" id="Phobius"/>
    </source>
</evidence>
<feature type="active site" description="Nucleophile" evidence="6">
    <location>
        <position position="473"/>
    </location>
</feature>
<dbReference type="CDD" id="cd16913">
    <property type="entry name" value="YkuD_like"/>
    <property type="match status" value="1"/>
</dbReference>
<feature type="domain" description="L,D-TPase catalytic" evidence="8">
    <location>
        <begin position="377"/>
        <end position="497"/>
    </location>
</feature>
<dbReference type="UniPathway" id="UPA00219"/>
<accession>A0A173SIA2</accession>
<keyword evidence="4 6" id="KW-0573">Peptidoglycan synthesis</keyword>
<dbReference type="STRING" id="39490.ERS852448_01002"/>
<evidence type="ECO:0000256" key="2">
    <source>
        <dbReference type="ARBA" id="ARBA00022679"/>
    </source>
</evidence>
<evidence type="ECO:0000313" key="9">
    <source>
        <dbReference type="EMBL" id="CUM90344.1"/>
    </source>
</evidence>